<feature type="region of interest" description="Disordered" evidence="1">
    <location>
        <begin position="104"/>
        <end position="129"/>
    </location>
</feature>
<dbReference type="STRING" id="397948.Cmaq_0908"/>
<sequence>MRRDAVATLVIGLIALWLLTSSIRIMTLPVSSSPQGGGGGLKAPGISIPVINITVPHGKSPSIRLPSLTLPSVPIPMVIIELPLPNMTGKAPLINISLPHQASSSQFNGTGTGKGQGSGSGSSPQQQRVSMPQIPTAVILVILIVVMVASSVLAITSMRGRGSRGGVEESEGEGVVRLTAPQAPIIKAANESSTVTEVKLLSNERVEAFRGWGGGHLLKLNIPPDLPLIWGINEPLTYEAVGNVTVKPGSGLVINGSQITASSEGCYEITGELGGESERLVIRFTDYSRDVENLFKLNVLANLKNPSNLTPREAVVKLSEDGVVKSKADALKMIRIFESVYYGKRTVSRRDYESYLRYLSSSHNDPKVITCG</sequence>
<organism evidence="3 4">
    <name type="scientific">Caldivirga maquilingensis (strain ATCC 700844 / DSM 13496 / JCM 10307 / IC-167)</name>
    <dbReference type="NCBI Taxonomy" id="397948"/>
    <lineage>
        <taxon>Archaea</taxon>
        <taxon>Thermoproteota</taxon>
        <taxon>Thermoprotei</taxon>
        <taxon>Thermoproteales</taxon>
        <taxon>Thermoproteaceae</taxon>
        <taxon>Caldivirga</taxon>
    </lineage>
</organism>
<dbReference type="KEGG" id="cma:Cmaq_0908"/>
<evidence type="ECO:0000256" key="1">
    <source>
        <dbReference type="SAM" id="MobiDB-lite"/>
    </source>
</evidence>
<gene>
    <name evidence="3" type="ordered locus">Cmaq_0908</name>
</gene>
<reference evidence="3 4" key="1">
    <citation type="submission" date="2007-10" db="EMBL/GenBank/DDBJ databases">
        <title>Complete sequence of Caldivirga maquilingensis IC-167.</title>
        <authorList>
            <consortium name="US DOE Joint Genome Institute"/>
            <person name="Copeland A."/>
            <person name="Lucas S."/>
            <person name="Lapidus A."/>
            <person name="Barry K."/>
            <person name="Glavina del Rio T."/>
            <person name="Dalin E."/>
            <person name="Tice H."/>
            <person name="Pitluck S."/>
            <person name="Saunders E."/>
            <person name="Brettin T."/>
            <person name="Bruce D."/>
            <person name="Detter J.C."/>
            <person name="Han C."/>
            <person name="Schmutz J."/>
            <person name="Larimer F."/>
            <person name="Land M."/>
            <person name="Hauser L."/>
            <person name="Kyrpides N."/>
            <person name="Ivanova N."/>
            <person name="Biddle J.F."/>
            <person name="Zhang Z."/>
            <person name="Fitz-Gibbon S.T."/>
            <person name="Lowe T.M."/>
            <person name="Saltikov C."/>
            <person name="House C.H."/>
            <person name="Richardson P."/>
        </authorList>
    </citation>
    <scope>NUCLEOTIDE SEQUENCE [LARGE SCALE GENOMIC DNA]</scope>
    <source>
        <strain evidence="4">ATCC 700844 / DSM 13496 / JCM 10307 / IC-167</strain>
    </source>
</reference>
<dbReference type="Proteomes" id="UP000001137">
    <property type="component" value="Chromosome"/>
</dbReference>
<feature type="compositionally biased region" description="Gly residues" evidence="1">
    <location>
        <begin position="110"/>
        <end position="120"/>
    </location>
</feature>
<evidence type="ECO:0008006" key="5">
    <source>
        <dbReference type="Google" id="ProtNLM"/>
    </source>
</evidence>
<evidence type="ECO:0000313" key="3">
    <source>
        <dbReference type="EMBL" id="ABW01741.1"/>
    </source>
</evidence>
<feature type="transmembrane region" description="Helical" evidence="2">
    <location>
        <begin position="134"/>
        <end position="155"/>
    </location>
</feature>
<protein>
    <recommendedName>
        <fullName evidence="5">DUF4129 domain-containing protein</fullName>
    </recommendedName>
</protein>
<dbReference type="eggNOG" id="arCOG07425">
    <property type="taxonomic scope" value="Archaea"/>
</dbReference>
<dbReference type="HOGENOM" id="CLU_728864_0_0_2"/>
<accession>A8MD85</accession>
<dbReference type="OrthoDB" id="29222at2157"/>
<keyword evidence="2" id="KW-0472">Membrane</keyword>
<evidence type="ECO:0000256" key="2">
    <source>
        <dbReference type="SAM" id="Phobius"/>
    </source>
</evidence>
<evidence type="ECO:0000313" key="4">
    <source>
        <dbReference type="Proteomes" id="UP000001137"/>
    </source>
</evidence>
<proteinExistence type="predicted"/>
<dbReference type="GeneID" id="5709319"/>
<keyword evidence="4" id="KW-1185">Reference proteome</keyword>
<dbReference type="RefSeq" id="WP_012185960.1">
    <property type="nucleotide sequence ID" value="NC_009954.1"/>
</dbReference>
<dbReference type="EMBL" id="CP000852">
    <property type="protein sequence ID" value="ABW01741.1"/>
    <property type="molecule type" value="Genomic_DNA"/>
</dbReference>
<dbReference type="AlphaFoldDB" id="A8MD85"/>
<keyword evidence="2" id="KW-0812">Transmembrane</keyword>
<keyword evidence="2" id="KW-1133">Transmembrane helix</keyword>
<name>A8MD85_CALMQ</name>